<protein>
    <submittedName>
        <fullName evidence="1">Uncharacterized protein</fullName>
    </submittedName>
</protein>
<reference evidence="1 2" key="1">
    <citation type="submission" date="2012-08" db="EMBL/GenBank/DDBJ databases">
        <authorList>
            <person name="Gan P.H.P."/>
            <person name="Ikeda K."/>
            <person name="Irieda H."/>
            <person name="Narusaka M."/>
            <person name="O'Connell R.J."/>
            <person name="Narusaka Y."/>
            <person name="Takano Y."/>
            <person name="Kubo Y."/>
            <person name="Shirasu K."/>
        </authorList>
    </citation>
    <scope>NUCLEOTIDE SEQUENCE [LARGE SCALE GENOMIC DNA]</scope>
    <source>
        <strain evidence="1 2">Nara gc5</strain>
    </source>
</reference>
<dbReference type="GeneID" id="90980228"/>
<evidence type="ECO:0000313" key="1">
    <source>
        <dbReference type="EMBL" id="KAF4479615.1"/>
    </source>
</evidence>
<dbReference type="RefSeq" id="XP_066008014.1">
    <property type="nucleotide sequence ID" value="XM_066152740.1"/>
</dbReference>
<dbReference type="EMBL" id="ANPB02000007">
    <property type="protein sequence ID" value="KAF4479615.1"/>
    <property type="molecule type" value="Genomic_DNA"/>
</dbReference>
<proteinExistence type="predicted"/>
<dbReference type="AlphaFoldDB" id="A0A7J6IRS2"/>
<dbReference type="Proteomes" id="UP000011096">
    <property type="component" value="Unassembled WGS sequence"/>
</dbReference>
<name>A0A7J6IRS2_COLFN</name>
<dbReference type="OrthoDB" id="10338827at2759"/>
<sequence length="84" mass="9425">MLPSRTRHPLNPTKLELKRILLRTLFGPTCSIDVPSTDRLTPGTRAFEKDFLVTNSSWIRPPRPIVISTSSSSTVFSETSKLKV</sequence>
<comment type="caution">
    <text evidence="1">The sequence shown here is derived from an EMBL/GenBank/DDBJ whole genome shotgun (WGS) entry which is preliminary data.</text>
</comment>
<organism evidence="1 2">
    <name type="scientific">Colletotrichum fructicola (strain Nara gc5)</name>
    <name type="common">Anthracnose fungus</name>
    <name type="synonym">Colletotrichum gloeosporioides (strain Nara gc5)</name>
    <dbReference type="NCBI Taxonomy" id="1213859"/>
    <lineage>
        <taxon>Eukaryota</taxon>
        <taxon>Fungi</taxon>
        <taxon>Dikarya</taxon>
        <taxon>Ascomycota</taxon>
        <taxon>Pezizomycotina</taxon>
        <taxon>Sordariomycetes</taxon>
        <taxon>Hypocreomycetidae</taxon>
        <taxon>Glomerellales</taxon>
        <taxon>Glomerellaceae</taxon>
        <taxon>Colletotrichum</taxon>
        <taxon>Colletotrichum gloeosporioides species complex</taxon>
    </lineage>
</organism>
<gene>
    <name evidence="1" type="ORF">CGGC5_v012704</name>
</gene>
<dbReference type="InParanoid" id="A0A7J6IRS2"/>
<accession>A0A7J6IRS2</accession>
<keyword evidence="2" id="KW-1185">Reference proteome</keyword>
<evidence type="ECO:0000313" key="2">
    <source>
        <dbReference type="Proteomes" id="UP000011096"/>
    </source>
</evidence>
<reference evidence="1 2" key="2">
    <citation type="submission" date="2020-04" db="EMBL/GenBank/DDBJ databases">
        <title>Genome sequencing and assembly of multiple isolates from the Colletotrichum gloeosporioides species complex.</title>
        <authorList>
            <person name="Gan P."/>
            <person name="Shirasu K."/>
        </authorList>
    </citation>
    <scope>NUCLEOTIDE SEQUENCE [LARGE SCALE GENOMIC DNA]</scope>
    <source>
        <strain evidence="1 2">Nara gc5</strain>
    </source>
</reference>